<dbReference type="PANTHER" id="PTHR43000">
    <property type="entry name" value="DTDP-D-GLUCOSE 4,6-DEHYDRATASE-RELATED"/>
    <property type="match status" value="1"/>
</dbReference>
<accession>A0A5C7EY77</accession>
<dbReference type="CDD" id="cd05232">
    <property type="entry name" value="UDP_G4E_4_SDR_e"/>
    <property type="match status" value="1"/>
</dbReference>
<dbReference type="FunCoup" id="A0A5C7EY77">
    <property type="interactions" value="304"/>
</dbReference>
<reference evidence="4 5" key="1">
    <citation type="submission" date="2019-08" db="EMBL/GenBank/DDBJ databases">
        <title>Pelomicrobium methylotrophicum gen. nov., sp. nov. a moderately thermophilic, facultatively anaerobic, lithoautotrophic and methylotrophic bacterium isolated from a terrestrial mud volcano.</title>
        <authorList>
            <person name="Slobodkina G.B."/>
            <person name="Merkel A.Y."/>
            <person name="Slobodkin A.I."/>
        </authorList>
    </citation>
    <scope>NUCLEOTIDE SEQUENCE [LARGE SCALE GENOMIC DNA]</scope>
    <source>
        <strain evidence="4 5">SM250</strain>
    </source>
</reference>
<organism evidence="4 5">
    <name type="scientific">Pelomicrobium methylotrophicum</name>
    <dbReference type="NCBI Taxonomy" id="2602750"/>
    <lineage>
        <taxon>Bacteria</taxon>
        <taxon>Pseudomonadati</taxon>
        <taxon>Pseudomonadota</taxon>
        <taxon>Hydrogenophilia</taxon>
        <taxon>Hydrogenophilia incertae sedis</taxon>
        <taxon>Pelomicrobium</taxon>
    </lineage>
</organism>
<dbReference type="SUPFAM" id="SSF51735">
    <property type="entry name" value="NAD(P)-binding Rossmann-fold domains"/>
    <property type="match status" value="1"/>
</dbReference>
<name>A0A5C7EY77_9PROT</name>
<dbReference type="Gene3D" id="3.40.50.720">
    <property type="entry name" value="NAD(P)-binding Rossmann-like Domain"/>
    <property type="match status" value="1"/>
</dbReference>
<comment type="caution">
    <text evidence="4">The sequence shown here is derived from an EMBL/GenBank/DDBJ whole genome shotgun (WGS) entry which is preliminary data.</text>
</comment>
<feature type="domain" description="NAD-dependent epimerase/dehydratase" evidence="3">
    <location>
        <begin position="9"/>
        <end position="247"/>
    </location>
</feature>
<dbReference type="InParanoid" id="A0A5C7EY77"/>
<evidence type="ECO:0000256" key="2">
    <source>
        <dbReference type="ARBA" id="ARBA00007637"/>
    </source>
</evidence>
<evidence type="ECO:0000313" key="5">
    <source>
        <dbReference type="Proteomes" id="UP000321201"/>
    </source>
</evidence>
<dbReference type="OrthoDB" id="9801056at2"/>
<sequence>MDASKPTTVLVTGATGFVGRALIPALTAAGFEVRAAVRGSCPPAGRFLWAEGSGARAPERRSVELIRIDDIGPATRWNEALAGVDAVVHLAARVHVMEASAREAIAEYRRVNTAGTERLALAAAAAGVRRFVFLSTIKVNGEATRARPFAESDPPVPQDPYARSKWEAEQALHRIGAQTGMEVVILRPPLVYGPGVKGNFLSLLKIVARGVPLPLGSVKNRRSLIYVGNLADAIVKCLEHPAAAGETFLVRDAEDLSTPELVRRLACALGVAPRLIPVPPSWLVLGGRWLGRGAAVERLAGSLAVDDSRIRDALGWHPPYSVDEGLEATGRWYRERARSSEKRRWL</sequence>
<dbReference type="EMBL" id="VPFL01000002">
    <property type="protein sequence ID" value="TXF13462.1"/>
    <property type="molecule type" value="Genomic_DNA"/>
</dbReference>
<evidence type="ECO:0000259" key="3">
    <source>
        <dbReference type="Pfam" id="PF01370"/>
    </source>
</evidence>
<dbReference type="Proteomes" id="UP000321201">
    <property type="component" value="Unassembled WGS sequence"/>
</dbReference>
<comment type="similarity">
    <text evidence="2">Belongs to the NAD(P)-dependent epimerase/dehydratase family.</text>
</comment>
<keyword evidence="5" id="KW-1185">Reference proteome</keyword>
<evidence type="ECO:0000313" key="4">
    <source>
        <dbReference type="EMBL" id="TXF13462.1"/>
    </source>
</evidence>
<dbReference type="AlphaFoldDB" id="A0A5C7EY77"/>
<gene>
    <name evidence="4" type="ORF">FR698_02000</name>
</gene>
<proteinExistence type="inferred from homology"/>
<dbReference type="Pfam" id="PF01370">
    <property type="entry name" value="Epimerase"/>
    <property type="match status" value="1"/>
</dbReference>
<evidence type="ECO:0000256" key="1">
    <source>
        <dbReference type="ARBA" id="ARBA00005125"/>
    </source>
</evidence>
<dbReference type="InterPro" id="IPR036291">
    <property type="entry name" value="NAD(P)-bd_dom_sf"/>
</dbReference>
<comment type="pathway">
    <text evidence="1">Bacterial outer membrane biogenesis; LPS O-antigen biosynthesis.</text>
</comment>
<protein>
    <submittedName>
        <fullName evidence="4">SDR family oxidoreductase</fullName>
    </submittedName>
</protein>
<dbReference type="InterPro" id="IPR001509">
    <property type="entry name" value="Epimerase_deHydtase"/>
</dbReference>